<keyword evidence="3" id="KW-0012">Acyltransferase</keyword>
<dbReference type="GO" id="GO:0016747">
    <property type="term" value="F:acyltransferase activity, transferring groups other than amino-acyl groups"/>
    <property type="evidence" value="ECO:0007669"/>
    <property type="project" value="TreeGrafter"/>
</dbReference>
<dbReference type="AlphaFoldDB" id="A0A835KIR8"/>
<reference evidence="4" key="1">
    <citation type="submission" date="2020-07" db="EMBL/GenBank/DDBJ databases">
        <title>Genome sequence and genetic diversity analysis of an under-domesticated orphan crop, white fonio (Digitaria exilis).</title>
        <authorList>
            <person name="Bennetzen J.L."/>
            <person name="Chen S."/>
            <person name="Ma X."/>
            <person name="Wang X."/>
            <person name="Yssel A.E.J."/>
            <person name="Chaluvadi S.R."/>
            <person name="Johnson M."/>
            <person name="Gangashetty P."/>
            <person name="Hamidou F."/>
            <person name="Sanogo M.D."/>
            <person name="Zwaenepoel A."/>
            <person name="Wallace J."/>
            <person name="Van De Peer Y."/>
            <person name="Van Deynze A."/>
        </authorList>
    </citation>
    <scope>NUCLEOTIDE SEQUENCE</scope>
    <source>
        <tissue evidence="4">Leaves</tissue>
    </source>
</reference>
<gene>
    <name evidence="4" type="ORF">HU200_014743</name>
</gene>
<evidence type="ECO:0000313" key="5">
    <source>
        <dbReference type="Proteomes" id="UP000636709"/>
    </source>
</evidence>
<dbReference type="OrthoDB" id="671439at2759"/>
<evidence type="ECO:0000256" key="2">
    <source>
        <dbReference type="ARBA" id="ARBA00022679"/>
    </source>
</evidence>
<name>A0A835KIR8_9POAL</name>
<accession>A0A835KIR8</accession>
<evidence type="ECO:0000256" key="1">
    <source>
        <dbReference type="ARBA" id="ARBA00009861"/>
    </source>
</evidence>
<evidence type="ECO:0000256" key="3">
    <source>
        <dbReference type="ARBA" id="ARBA00023315"/>
    </source>
</evidence>
<keyword evidence="5" id="KW-1185">Reference proteome</keyword>
<dbReference type="FunFam" id="3.30.559.10:FF:000008">
    <property type="entry name" value="Tryptamine hydroxycinnamoyl transferase"/>
    <property type="match status" value="1"/>
</dbReference>
<dbReference type="PANTHER" id="PTHR31642:SF13">
    <property type="entry name" value="AGMATINE HYDROXYCINNAMOYLTRANSFERASE 1"/>
    <property type="match status" value="1"/>
</dbReference>
<dbReference type="Proteomes" id="UP000636709">
    <property type="component" value="Unassembled WGS sequence"/>
</dbReference>
<evidence type="ECO:0000313" key="4">
    <source>
        <dbReference type="EMBL" id="KAF8733890.1"/>
    </source>
</evidence>
<comment type="caution">
    <text evidence="4">The sequence shown here is derived from an EMBL/GenBank/DDBJ whole genome shotgun (WGS) entry which is preliminary data.</text>
</comment>
<dbReference type="InterPro" id="IPR050317">
    <property type="entry name" value="Plant_Fungal_Acyltransferase"/>
</dbReference>
<organism evidence="4 5">
    <name type="scientific">Digitaria exilis</name>
    <dbReference type="NCBI Taxonomy" id="1010633"/>
    <lineage>
        <taxon>Eukaryota</taxon>
        <taxon>Viridiplantae</taxon>
        <taxon>Streptophyta</taxon>
        <taxon>Embryophyta</taxon>
        <taxon>Tracheophyta</taxon>
        <taxon>Spermatophyta</taxon>
        <taxon>Magnoliopsida</taxon>
        <taxon>Liliopsida</taxon>
        <taxon>Poales</taxon>
        <taxon>Poaceae</taxon>
        <taxon>PACMAD clade</taxon>
        <taxon>Panicoideae</taxon>
        <taxon>Panicodae</taxon>
        <taxon>Paniceae</taxon>
        <taxon>Anthephorinae</taxon>
        <taxon>Digitaria</taxon>
    </lineage>
</organism>
<sequence>MSGTSAAVTASLVSICHPKAVVSVKEGVVACVPGDDGERRATAPTTTASIHHLPEPELHAPPRKPRLGEGVVLMVARDRSCEKEDDSRVRRRIDTTTMKVKITSSKIVKPAYDAGEAPPSTAESVPLNVFDMVTYDVHIAVIYAFRPPNPPNAALEHGLACALAVYREWAGRLVVSGDGDGRPAVLLNDAGARLVEATVDAPLARSMPFKPSPELLRLHPSIDGHVEELVQVQLTRFSCGSLVVGFTAHHRVADGQATGNFLVAWGLASRRLPVAPLPICDRATRFLPRHPPLVEFPHRGTEYHLPATAAKHAGGEEEEEIGGGAAHDDKIKVHKVLFTKEFVARLKARASSSGRGYSTFESLVGHLWRAVTSARGLGVAGGEVTTTKLRISVNGRARMRPPVPRDYFGNMVLWAFPVADAGELVSRPVQHAAELIRRAVSRVDDAYFRSFVDFATSGAVEDEGLEPTADESQVVVCPDLEVDSWLGINFYDLDFGGGCPFYFMPSYLPMEGTLFLLPSFLGDGGIEAYVSLFEGHLEEFKRICYNID</sequence>
<comment type="similarity">
    <text evidence="1">Belongs to the plant acyltransferase family.</text>
</comment>
<dbReference type="EMBL" id="JACEFO010001597">
    <property type="protein sequence ID" value="KAF8733890.1"/>
    <property type="molecule type" value="Genomic_DNA"/>
</dbReference>
<dbReference type="Gene3D" id="3.30.559.10">
    <property type="entry name" value="Chloramphenicol acetyltransferase-like domain"/>
    <property type="match status" value="2"/>
</dbReference>
<protein>
    <submittedName>
        <fullName evidence="4">Uncharacterized protein</fullName>
    </submittedName>
</protein>
<dbReference type="InterPro" id="IPR023213">
    <property type="entry name" value="CAT-like_dom_sf"/>
</dbReference>
<dbReference type="PANTHER" id="PTHR31642">
    <property type="entry name" value="TRICHOTHECENE 3-O-ACETYLTRANSFERASE"/>
    <property type="match status" value="1"/>
</dbReference>
<dbReference type="Pfam" id="PF02458">
    <property type="entry name" value="Transferase"/>
    <property type="match status" value="1"/>
</dbReference>
<keyword evidence="2" id="KW-0808">Transferase</keyword>
<proteinExistence type="inferred from homology"/>